<protein>
    <recommendedName>
        <fullName evidence="3">SEC-C domain-containing protein</fullName>
    </recommendedName>
</protein>
<dbReference type="InterPro" id="IPR011990">
    <property type="entry name" value="TPR-like_helical_dom_sf"/>
</dbReference>
<dbReference type="RefSeq" id="WP_139633644.1">
    <property type="nucleotide sequence ID" value="NZ_VDLX02000011.1"/>
</dbReference>
<dbReference type="Pfam" id="PF02810">
    <property type="entry name" value="SEC-C"/>
    <property type="match status" value="1"/>
</dbReference>
<dbReference type="Gene3D" id="3.10.450.50">
    <property type="match status" value="1"/>
</dbReference>
<evidence type="ECO:0000313" key="1">
    <source>
        <dbReference type="EMBL" id="KAB8191849.1"/>
    </source>
</evidence>
<dbReference type="OrthoDB" id="3343588at2"/>
<keyword evidence="2" id="KW-1185">Reference proteome</keyword>
<reference evidence="1 2" key="1">
    <citation type="submission" date="2019-10" db="EMBL/GenBank/DDBJ databases">
        <title>Nonomuraea sp. nov., isolated from Phyllanthus amarus.</title>
        <authorList>
            <person name="Klykleung N."/>
            <person name="Tanasupawat S."/>
        </authorList>
    </citation>
    <scope>NUCLEOTIDE SEQUENCE [LARGE SCALE GENOMIC DNA]</scope>
    <source>
        <strain evidence="1 2">PA1-10</strain>
    </source>
</reference>
<sequence length="311" mass="35178">MTSDNLVTRVDIDSLGMGRFSGTERDAAVARVLAAVDDPALRGGDFDRPYALMVACDFLEMDGKVDRAVELLRRADTENIRRRNMEPLTRLAALLHKQGQTKEASAIFRRVVKEGLADWTDYDLYADALDESGDQAGALQILVGGQERLTRQGNALFAAQLQRSIDRLRREMGFPDAPAAPHPDPGRHDKEGDPRTLFWPHEDFERLSQRWPQIAEKYGTDWDNHRSRVELAGLQLAGEGSKLHLLYADFTAFARLVIQRPDLADPIDEYFEDPALDATDSPWRTERNAPCWCRSGRKYKQCCRRFGMGSQ</sequence>
<gene>
    <name evidence="1" type="ORF">FH608_028250</name>
</gene>
<name>A0A5C4W4Q2_9ACTN</name>
<dbReference type="AlphaFoldDB" id="A0A5C4W4Q2"/>
<dbReference type="Gene3D" id="1.25.40.10">
    <property type="entry name" value="Tetratricopeptide repeat domain"/>
    <property type="match status" value="1"/>
</dbReference>
<dbReference type="SUPFAM" id="SSF103642">
    <property type="entry name" value="Sec-C motif"/>
    <property type="match status" value="1"/>
</dbReference>
<dbReference type="SUPFAM" id="SSF48452">
    <property type="entry name" value="TPR-like"/>
    <property type="match status" value="1"/>
</dbReference>
<evidence type="ECO:0000313" key="2">
    <source>
        <dbReference type="Proteomes" id="UP000312512"/>
    </source>
</evidence>
<comment type="caution">
    <text evidence="1">The sequence shown here is derived from an EMBL/GenBank/DDBJ whole genome shotgun (WGS) entry which is preliminary data.</text>
</comment>
<accession>A0A5C4W4Q2</accession>
<dbReference type="InterPro" id="IPR004027">
    <property type="entry name" value="SEC_C_motif"/>
</dbReference>
<dbReference type="Proteomes" id="UP000312512">
    <property type="component" value="Unassembled WGS sequence"/>
</dbReference>
<evidence type="ECO:0008006" key="3">
    <source>
        <dbReference type="Google" id="ProtNLM"/>
    </source>
</evidence>
<proteinExistence type="predicted"/>
<organism evidence="1 2">
    <name type="scientific">Nonomuraea phyllanthi</name>
    <dbReference type="NCBI Taxonomy" id="2219224"/>
    <lineage>
        <taxon>Bacteria</taxon>
        <taxon>Bacillati</taxon>
        <taxon>Actinomycetota</taxon>
        <taxon>Actinomycetes</taxon>
        <taxon>Streptosporangiales</taxon>
        <taxon>Streptosporangiaceae</taxon>
        <taxon>Nonomuraea</taxon>
    </lineage>
</organism>
<dbReference type="EMBL" id="VDLX02000011">
    <property type="protein sequence ID" value="KAB8191849.1"/>
    <property type="molecule type" value="Genomic_DNA"/>
</dbReference>